<gene>
    <name evidence="1" type="ORF">BCR41DRAFT_394332</name>
</gene>
<dbReference type="GeneID" id="33570479"/>
<name>A0A1Y2GTE2_9FUNG</name>
<proteinExistence type="predicted"/>
<dbReference type="AlphaFoldDB" id="A0A1Y2GTE2"/>
<accession>A0A1Y2GTE2</accession>
<organism evidence="1 2">
    <name type="scientific">Lobosporangium transversale</name>
    <dbReference type="NCBI Taxonomy" id="64571"/>
    <lineage>
        <taxon>Eukaryota</taxon>
        <taxon>Fungi</taxon>
        <taxon>Fungi incertae sedis</taxon>
        <taxon>Mucoromycota</taxon>
        <taxon>Mortierellomycotina</taxon>
        <taxon>Mortierellomycetes</taxon>
        <taxon>Mortierellales</taxon>
        <taxon>Mortierellaceae</taxon>
        <taxon>Lobosporangium</taxon>
    </lineage>
</organism>
<evidence type="ECO:0000313" key="1">
    <source>
        <dbReference type="EMBL" id="ORZ22756.1"/>
    </source>
</evidence>
<evidence type="ECO:0000313" key="2">
    <source>
        <dbReference type="Proteomes" id="UP000193648"/>
    </source>
</evidence>
<dbReference type="RefSeq" id="XP_021883310.1">
    <property type="nucleotide sequence ID" value="XM_022028636.1"/>
</dbReference>
<dbReference type="Proteomes" id="UP000193648">
    <property type="component" value="Unassembled WGS sequence"/>
</dbReference>
<protein>
    <submittedName>
        <fullName evidence="1">Uncharacterized protein</fullName>
    </submittedName>
</protein>
<dbReference type="InParanoid" id="A0A1Y2GTE2"/>
<dbReference type="EMBL" id="MCFF01000010">
    <property type="protein sequence ID" value="ORZ22756.1"/>
    <property type="molecule type" value="Genomic_DNA"/>
</dbReference>
<sequence length="90" mass="9096">MAVAPSAPATSDTIGCATGAAAVVTVASMALLGGADVPACAALADGKCPSQHLRLMGLESMSLDRDIPTENHLHGVPDLEVRSYSSLSLY</sequence>
<reference evidence="1 2" key="1">
    <citation type="submission" date="2016-07" db="EMBL/GenBank/DDBJ databases">
        <title>Pervasive Adenine N6-methylation of Active Genes in Fungi.</title>
        <authorList>
            <consortium name="DOE Joint Genome Institute"/>
            <person name="Mondo S.J."/>
            <person name="Dannebaum R.O."/>
            <person name="Kuo R.C."/>
            <person name="Labutti K."/>
            <person name="Haridas S."/>
            <person name="Kuo A."/>
            <person name="Salamov A."/>
            <person name="Ahrendt S.R."/>
            <person name="Lipzen A."/>
            <person name="Sullivan W."/>
            <person name="Andreopoulos W.B."/>
            <person name="Clum A."/>
            <person name="Lindquist E."/>
            <person name="Daum C."/>
            <person name="Ramamoorthy G.K."/>
            <person name="Gryganskyi A."/>
            <person name="Culley D."/>
            <person name="Magnuson J.K."/>
            <person name="James T.Y."/>
            <person name="O'Malley M.A."/>
            <person name="Stajich J.E."/>
            <person name="Spatafora J.W."/>
            <person name="Visel A."/>
            <person name="Grigoriev I.V."/>
        </authorList>
    </citation>
    <scope>NUCLEOTIDE SEQUENCE [LARGE SCALE GENOMIC DNA]</scope>
    <source>
        <strain evidence="1 2">NRRL 3116</strain>
    </source>
</reference>
<keyword evidence="2" id="KW-1185">Reference proteome</keyword>
<comment type="caution">
    <text evidence="1">The sequence shown here is derived from an EMBL/GenBank/DDBJ whole genome shotgun (WGS) entry which is preliminary data.</text>
</comment>